<evidence type="ECO:0000259" key="6">
    <source>
        <dbReference type="Pfam" id="PF04335"/>
    </source>
</evidence>
<dbReference type="EMBL" id="FOQK01000028">
    <property type="protein sequence ID" value="SFI32076.1"/>
    <property type="molecule type" value="Genomic_DNA"/>
</dbReference>
<dbReference type="CDD" id="cd16425">
    <property type="entry name" value="TrbF"/>
    <property type="match status" value="1"/>
</dbReference>
<dbReference type="GO" id="GO:0016020">
    <property type="term" value="C:membrane"/>
    <property type="evidence" value="ECO:0007669"/>
    <property type="project" value="UniProtKB-SubCell"/>
</dbReference>
<feature type="transmembrane region" description="Helical" evidence="5">
    <location>
        <begin position="48"/>
        <end position="67"/>
    </location>
</feature>
<sequence length="234" mass="26612">MKHKTEFDERPLPHTAKMDEPENRFNAARKRYEGTMGAAVVRAANWRLMAFASITLSVFLGGGLIYASSRPAAVPYYVDVDKTGAAGNVTKASQEYVVQESSIEYFLGQTIMKLRMVPKDVVQYRHNGDDVKYFLTKSGEKKLGELMKDEHPLQDIKDGKATDVEIIGITKQTGKNLTYQVRWKEKVFDKVDLESEYTMTAFVTVKLSRPTSEEVIQHNPFGIYLDDISWSKER</sequence>
<protein>
    <submittedName>
        <fullName evidence="7">Type IV secretion system protein VirB5</fullName>
    </submittedName>
</protein>
<proteinExistence type="predicted"/>
<evidence type="ECO:0000313" key="7">
    <source>
        <dbReference type="EMBL" id="SFI32076.1"/>
    </source>
</evidence>
<feature type="domain" description="Bacterial virulence protein VirB8" evidence="6">
    <location>
        <begin position="28"/>
        <end position="233"/>
    </location>
</feature>
<dbReference type="InterPro" id="IPR035658">
    <property type="entry name" value="TrbF"/>
</dbReference>
<evidence type="ECO:0000313" key="8">
    <source>
        <dbReference type="Proteomes" id="UP000183639"/>
    </source>
</evidence>
<gene>
    <name evidence="7" type="ORF">SAMN04487861_12822</name>
</gene>
<dbReference type="Pfam" id="PF04335">
    <property type="entry name" value="VirB8"/>
    <property type="match status" value="1"/>
</dbReference>
<dbReference type="Proteomes" id="UP000183639">
    <property type="component" value="Unassembled WGS sequence"/>
</dbReference>
<dbReference type="SUPFAM" id="SSF54427">
    <property type="entry name" value="NTF2-like"/>
    <property type="match status" value="1"/>
</dbReference>
<keyword evidence="2 5" id="KW-0812">Transmembrane</keyword>
<reference evidence="7 8" key="1">
    <citation type="submission" date="2016-10" db="EMBL/GenBank/DDBJ databases">
        <authorList>
            <person name="de Groot N.N."/>
        </authorList>
    </citation>
    <scope>NUCLEOTIDE SEQUENCE [LARGE SCALE GENOMIC DNA]</scope>
    <source>
        <strain evidence="7 8">Z108</strain>
    </source>
</reference>
<keyword evidence="3 5" id="KW-1133">Transmembrane helix</keyword>
<evidence type="ECO:0000256" key="1">
    <source>
        <dbReference type="ARBA" id="ARBA00004167"/>
    </source>
</evidence>
<dbReference type="AlphaFoldDB" id="A0A1I3H8M5"/>
<dbReference type="Gene3D" id="3.10.450.230">
    <property type="entry name" value="VirB8 protein"/>
    <property type="match status" value="1"/>
</dbReference>
<accession>A0A1I3H8M5</accession>
<evidence type="ECO:0000256" key="3">
    <source>
        <dbReference type="ARBA" id="ARBA00022989"/>
    </source>
</evidence>
<evidence type="ECO:0000256" key="4">
    <source>
        <dbReference type="ARBA" id="ARBA00023136"/>
    </source>
</evidence>
<dbReference type="NCBIfam" id="NF010446">
    <property type="entry name" value="PRK13872.1"/>
    <property type="match status" value="1"/>
</dbReference>
<name>A0A1I3H8M5_SELRU</name>
<evidence type="ECO:0000256" key="5">
    <source>
        <dbReference type="SAM" id="Phobius"/>
    </source>
</evidence>
<dbReference type="InterPro" id="IPR007430">
    <property type="entry name" value="VirB8"/>
</dbReference>
<comment type="subcellular location">
    <subcellularLocation>
        <location evidence="1">Membrane</location>
        <topology evidence="1">Single-pass membrane protein</topology>
    </subcellularLocation>
</comment>
<organism evidence="7 8">
    <name type="scientific">Selenomonas ruminantium</name>
    <dbReference type="NCBI Taxonomy" id="971"/>
    <lineage>
        <taxon>Bacteria</taxon>
        <taxon>Bacillati</taxon>
        <taxon>Bacillota</taxon>
        <taxon>Negativicutes</taxon>
        <taxon>Selenomonadales</taxon>
        <taxon>Selenomonadaceae</taxon>
        <taxon>Selenomonas</taxon>
    </lineage>
</organism>
<evidence type="ECO:0000256" key="2">
    <source>
        <dbReference type="ARBA" id="ARBA00022692"/>
    </source>
</evidence>
<dbReference type="InterPro" id="IPR032710">
    <property type="entry name" value="NTF2-like_dom_sf"/>
</dbReference>
<keyword evidence="4 5" id="KW-0472">Membrane</keyword>